<evidence type="ECO:0000259" key="16">
    <source>
        <dbReference type="Pfam" id="PF02788"/>
    </source>
</evidence>
<dbReference type="Gene3D" id="3.30.70.150">
    <property type="entry name" value="RuBisCO large subunit, N-terminal domain"/>
    <property type="match status" value="1"/>
</dbReference>
<keyword evidence="7" id="KW-0113">Calvin cycle</keyword>
<evidence type="ECO:0000256" key="6">
    <source>
        <dbReference type="ARBA" id="ARBA00022531"/>
    </source>
</evidence>
<dbReference type="InterPro" id="IPR036422">
    <property type="entry name" value="RuBisCO_lsu_N_sf"/>
</dbReference>
<evidence type="ECO:0000256" key="7">
    <source>
        <dbReference type="ARBA" id="ARBA00022567"/>
    </source>
</evidence>
<keyword evidence="18" id="KW-1185">Reference proteome</keyword>
<evidence type="ECO:0000256" key="13">
    <source>
        <dbReference type="ARBA" id="ARBA00023300"/>
    </source>
</evidence>
<evidence type="ECO:0000256" key="8">
    <source>
        <dbReference type="ARBA" id="ARBA00022640"/>
    </source>
</evidence>
<keyword evidence="8" id="KW-0934">Plastid</keyword>
<gene>
    <name evidence="17" type="ORF">Godav_019766</name>
</gene>
<comment type="subcellular location">
    <subcellularLocation>
        <location evidence="1">Plastid</location>
        <location evidence="1">Chloroplast</location>
    </subcellularLocation>
</comment>
<evidence type="ECO:0000256" key="2">
    <source>
        <dbReference type="ARBA" id="ARBA00006204"/>
    </source>
</evidence>
<evidence type="ECO:0000256" key="14">
    <source>
        <dbReference type="ARBA" id="ARBA00048059"/>
    </source>
</evidence>
<evidence type="ECO:0000256" key="15">
    <source>
        <dbReference type="ARBA" id="ARBA00049469"/>
    </source>
</evidence>
<keyword evidence="11" id="KW-0601">Photorespiration</keyword>
<feature type="domain" description="Ribulose bisphosphate carboxylase large subunit ferrodoxin-like N-terminal" evidence="16">
    <location>
        <begin position="4"/>
        <end position="79"/>
    </location>
</feature>
<dbReference type="AlphaFoldDB" id="A0A7J8R135"/>
<feature type="non-terminal residue" evidence="17">
    <location>
        <position position="111"/>
    </location>
</feature>
<evidence type="ECO:0000313" key="17">
    <source>
        <dbReference type="EMBL" id="MBA0607471.1"/>
    </source>
</evidence>
<comment type="similarity">
    <text evidence="2">Belongs to the RuBisCO large chain family. Type I subfamily.</text>
</comment>
<protein>
    <recommendedName>
        <fullName evidence="4">Ribulose bisphosphate carboxylase large chain</fullName>
        <ecNumber evidence="3">4.1.1.39</ecNumber>
    </recommendedName>
</protein>
<evidence type="ECO:0000256" key="3">
    <source>
        <dbReference type="ARBA" id="ARBA00012287"/>
    </source>
</evidence>
<dbReference type="GO" id="GO:0009507">
    <property type="term" value="C:chloroplast"/>
    <property type="evidence" value="ECO:0007669"/>
    <property type="project" value="UniProtKB-SubCell"/>
</dbReference>
<comment type="catalytic activity">
    <reaction evidence="14">
        <text>D-ribulose 1,5-bisphosphate + O2 = 2-phosphoglycolate + (2R)-3-phosphoglycerate + 2 H(+)</text>
        <dbReference type="Rhea" id="RHEA:36631"/>
        <dbReference type="ChEBI" id="CHEBI:15378"/>
        <dbReference type="ChEBI" id="CHEBI:15379"/>
        <dbReference type="ChEBI" id="CHEBI:57870"/>
        <dbReference type="ChEBI" id="CHEBI:58033"/>
        <dbReference type="ChEBI" id="CHEBI:58272"/>
    </reaction>
</comment>
<keyword evidence="5" id="KW-0150">Chloroplast</keyword>
<evidence type="ECO:0000256" key="10">
    <source>
        <dbReference type="ARBA" id="ARBA00023033"/>
    </source>
</evidence>
<dbReference type="Proteomes" id="UP000593561">
    <property type="component" value="Unassembled WGS sequence"/>
</dbReference>
<dbReference type="EC" id="4.1.1.39" evidence="3"/>
<evidence type="ECO:0000256" key="1">
    <source>
        <dbReference type="ARBA" id="ARBA00004229"/>
    </source>
</evidence>
<dbReference type="EMBL" id="JABFAC010000002">
    <property type="protein sequence ID" value="MBA0607471.1"/>
    <property type="molecule type" value="Genomic_DNA"/>
</dbReference>
<evidence type="ECO:0000256" key="12">
    <source>
        <dbReference type="ARBA" id="ARBA00023239"/>
    </source>
</evidence>
<name>A0A7J8R135_GOSDV</name>
<dbReference type="GO" id="GO:0016984">
    <property type="term" value="F:ribulose-bisphosphate carboxylase activity"/>
    <property type="evidence" value="ECO:0007669"/>
    <property type="project" value="UniProtKB-EC"/>
</dbReference>
<sequence>TLQPRVSPEEAGVTVAAESSIGTWTAVSTDGLTNLDSYKGRWYHIEPIPEKQDQYVCYVDYPLDIFEKGSVINMFTSIVPADKAEIGHSVAMAFSSIRLKLHADLRPTWQA</sequence>
<accession>A0A7J8R135</accession>
<dbReference type="InterPro" id="IPR033966">
    <property type="entry name" value="RuBisCO"/>
</dbReference>
<evidence type="ECO:0000256" key="11">
    <source>
        <dbReference type="ARBA" id="ARBA00023238"/>
    </source>
</evidence>
<keyword evidence="9" id="KW-0560">Oxidoreductase</keyword>
<reference evidence="17 18" key="1">
    <citation type="journal article" date="2019" name="Genome Biol. Evol.">
        <title>Insights into the evolution of the New World diploid cottons (Gossypium, subgenus Houzingenia) based on genome sequencing.</title>
        <authorList>
            <person name="Grover C.E."/>
            <person name="Arick M.A. 2nd"/>
            <person name="Thrash A."/>
            <person name="Conover J.L."/>
            <person name="Sanders W.S."/>
            <person name="Peterson D.G."/>
            <person name="Frelichowski J.E."/>
            <person name="Scheffler J.A."/>
            <person name="Scheffler B.E."/>
            <person name="Wendel J.F."/>
        </authorList>
    </citation>
    <scope>NUCLEOTIDE SEQUENCE [LARGE SCALE GENOMIC DNA]</scope>
    <source>
        <strain evidence="17">27</strain>
        <tissue evidence="17">Leaf</tissue>
    </source>
</reference>
<feature type="non-terminal residue" evidence="17">
    <location>
        <position position="1"/>
    </location>
</feature>
<dbReference type="GO" id="GO:0019253">
    <property type="term" value="P:reductive pentose-phosphate cycle"/>
    <property type="evidence" value="ECO:0007669"/>
    <property type="project" value="UniProtKB-KW"/>
</dbReference>
<evidence type="ECO:0000313" key="18">
    <source>
        <dbReference type="Proteomes" id="UP000593561"/>
    </source>
</evidence>
<proteinExistence type="inferred from homology"/>
<dbReference type="PANTHER" id="PTHR42704:SF15">
    <property type="entry name" value="RIBULOSE BISPHOSPHATE CARBOXYLASE LARGE CHAIN"/>
    <property type="match status" value="1"/>
</dbReference>
<dbReference type="SUPFAM" id="SSF54966">
    <property type="entry name" value="RuBisCO, large subunit, small (N-terminal) domain"/>
    <property type="match status" value="1"/>
</dbReference>
<dbReference type="PANTHER" id="PTHR42704">
    <property type="entry name" value="RIBULOSE BISPHOSPHATE CARBOXYLASE"/>
    <property type="match status" value="1"/>
</dbReference>
<dbReference type="Pfam" id="PF02788">
    <property type="entry name" value="RuBisCO_large_N"/>
    <property type="match status" value="1"/>
</dbReference>
<dbReference type="GO" id="GO:0004497">
    <property type="term" value="F:monooxygenase activity"/>
    <property type="evidence" value="ECO:0007669"/>
    <property type="project" value="UniProtKB-KW"/>
</dbReference>
<comment type="caution">
    <text evidence="17">The sequence shown here is derived from an EMBL/GenBank/DDBJ whole genome shotgun (WGS) entry which is preliminary data.</text>
</comment>
<keyword evidence="6" id="KW-0602">Photosynthesis</keyword>
<keyword evidence="10" id="KW-0503">Monooxygenase</keyword>
<evidence type="ECO:0000256" key="9">
    <source>
        <dbReference type="ARBA" id="ARBA00023002"/>
    </source>
</evidence>
<keyword evidence="12" id="KW-0456">Lyase</keyword>
<keyword evidence="13" id="KW-0120">Carbon dioxide fixation</keyword>
<comment type="catalytic activity">
    <reaction evidence="15">
        <text>2 (2R)-3-phosphoglycerate + 2 H(+) = D-ribulose 1,5-bisphosphate + CO2 + H2O</text>
        <dbReference type="Rhea" id="RHEA:23124"/>
        <dbReference type="ChEBI" id="CHEBI:15377"/>
        <dbReference type="ChEBI" id="CHEBI:15378"/>
        <dbReference type="ChEBI" id="CHEBI:16526"/>
        <dbReference type="ChEBI" id="CHEBI:57870"/>
        <dbReference type="ChEBI" id="CHEBI:58272"/>
        <dbReference type="EC" id="4.1.1.39"/>
    </reaction>
</comment>
<evidence type="ECO:0000256" key="4">
    <source>
        <dbReference type="ARBA" id="ARBA00017725"/>
    </source>
</evidence>
<dbReference type="InterPro" id="IPR017443">
    <property type="entry name" value="RuBisCO_lsu_fd_N"/>
</dbReference>
<evidence type="ECO:0000256" key="5">
    <source>
        <dbReference type="ARBA" id="ARBA00022528"/>
    </source>
</evidence>
<organism evidence="17 18">
    <name type="scientific">Gossypium davidsonii</name>
    <name type="common">Davidson's cotton</name>
    <name type="synonym">Gossypium klotzschianum subsp. davidsonii</name>
    <dbReference type="NCBI Taxonomy" id="34287"/>
    <lineage>
        <taxon>Eukaryota</taxon>
        <taxon>Viridiplantae</taxon>
        <taxon>Streptophyta</taxon>
        <taxon>Embryophyta</taxon>
        <taxon>Tracheophyta</taxon>
        <taxon>Spermatophyta</taxon>
        <taxon>Magnoliopsida</taxon>
        <taxon>eudicotyledons</taxon>
        <taxon>Gunneridae</taxon>
        <taxon>Pentapetalae</taxon>
        <taxon>rosids</taxon>
        <taxon>malvids</taxon>
        <taxon>Malvales</taxon>
        <taxon>Malvaceae</taxon>
        <taxon>Malvoideae</taxon>
        <taxon>Gossypium</taxon>
    </lineage>
</organism>
<dbReference type="GO" id="GO:0009853">
    <property type="term" value="P:photorespiration"/>
    <property type="evidence" value="ECO:0007669"/>
    <property type="project" value="UniProtKB-KW"/>
</dbReference>